<evidence type="ECO:0000313" key="3">
    <source>
        <dbReference type="Proteomes" id="UP001177003"/>
    </source>
</evidence>
<organism evidence="2 3">
    <name type="scientific">Lactuca saligna</name>
    <name type="common">Willowleaf lettuce</name>
    <dbReference type="NCBI Taxonomy" id="75948"/>
    <lineage>
        <taxon>Eukaryota</taxon>
        <taxon>Viridiplantae</taxon>
        <taxon>Streptophyta</taxon>
        <taxon>Embryophyta</taxon>
        <taxon>Tracheophyta</taxon>
        <taxon>Spermatophyta</taxon>
        <taxon>Magnoliopsida</taxon>
        <taxon>eudicotyledons</taxon>
        <taxon>Gunneridae</taxon>
        <taxon>Pentapetalae</taxon>
        <taxon>asterids</taxon>
        <taxon>campanulids</taxon>
        <taxon>Asterales</taxon>
        <taxon>Asteraceae</taxon>
        <taxon>Cichorioideae</taxon>
        <taxon>Cichorieae</taxon>
        <taxon>Lactucinae</taxon>
        <taxon>Lactuca</taxon>
    </lineage>
</organism>
<feature type="compositionally biased region" description="Basic residues" evidence="1">
    <location>
        <begin position="33"/>
        <end position="43"/>
    </location>
</feature>
<dbReference type="AlphaFoldDB" id="A0AA35ZRA4"/>
<feature type="region of interest" description="Disordered" evidence="1">
    <location>
        <begin position="12"/>
        <end position="62"/>
    </location>
</feature>
<dbReference type="Proteomes" id="UP001177003">
    <property type="component" value="Chromosome 8"/>
</dbReference>
<feature type="region of interest" description="Disordered" evidence="1">
    <location>
        <begin position="76"/>
        <end position="99"/>
    </location>
</feature>
<keyword evidence="3" id="KW-1185">Reference proteome</keyword>
<dbReference type="EMBL" id="OX465084">
    <property type="protein sequence ID" value="CAI9296287.1"/>
    <property type="molecule type" value="Genomic_DNA"/>
</dbReference>
<gene>
    <name evidence="2" type="ORF">LSALG_LOCUS35170</name>
</gene>
<reference evidence="2" key="1">
    <citation type="submission" date="2023-04" db="EMBL/GenBank/DDBJ databases">
        <authorList>
            <person name="Vijverberg K."/>
            <person name="Xiong W."/>
            <person name="Schranz E."/>
        </authorList>
    </citation>
    <scope>NUCLEOTIDE SEQUENCE</scope>
</reference>
<name>A0AA35ZRA4_LACSI</name>
<evidence type="ECO:0000256" key="1">
    <source>
        <dbReference type="SAM" id="MobiDB-lite"/>
    </source>
</evidence>
<accession>A0AA35ZRA4</accession>
<evidence type="ECO:0000313" key="2">
    <source>
        <dbReference type="EMBL" id="CAI9296287.1"/>
    </source>
</evidence>
<protein>
    <submittedName>
        <fullName evidence="2">Uncharacterized protein</fullName>
    </submittedName>
</protein>
<proteinExistence type="predicted"/>
<sequence>MRVVRNYVTHLGILNDNDDANEQPTDQPEPQQRPRRWNVRGRSARGQPMHPRAPIGGSHIGDDMTGYYHYPIYPRMSEYQDQGGDGAGTSGARDEEEDD</sequence>